<keyword evidence="1" id="KW-1133">Transmembrane helix</keyword>
<keyword evidence="1" id="KW-0812">Transmembrane</keyword>
<dbReference type="EMBL" id="JABTDW010000001">
    <property type="protein sequence ID" value="NSB13970.1"/>
    <property type="molecule type" value="Genomic_DNA"/>
</dbReference>
<dbReference type="EMBL" id="CP010086">
    <property type="protein sequence ID" value="AJH00378.1"/>
    <property type="molecule type" value="Genomic_DNA"/>
</dbReference>
<dbReference type="RefSeq" id="WP_017211008.1">
    <property type="nucleotide sequence ID" value="NZ_CP010086.2"/>
</dbReference>
<evidence type="ECO:0000256" key="1">
    <source>
        <dbReference type="SAM" id="Phobius"/>
    </source>
</evidence>
<sequence length="175" mass="20500">MIKRKSRFLTFVFSMLPGAGHMYMGFMKIGVSFMSVFFFLIFLSSWLNIGPLLYIAPLIWFYSFFDCTNRMNLNDDELLLLEDKYLFSIDKLAKLDKDIFEKRRLTVGVVCLFLGVYLVIENIMSILEPYIPYELRRFIIYDLMRDIPKVIIGVAIVTLGIKLIKGKKMESEIDD</sequence>
<feature type="transmembrane region" description="Helical" evidence="1">
    <location>
        <begin position="36"/>
        <end position="62"/>
    </location>
</feature>
<organism evidence="2 4">
    <name type="scientific">Clostridium beijerinckii</name>
    <name type="common">Clostridium MP</name>
    <dbReference type="NCBI Taxonomy" id="1520"/>
    <lineage>
        <taxon>Bacteria</taxon>
        <taxon>Bacillati</taxon>
        <taxon>Bacillota</taxon>
        <taxon>Clostridia</taxon>
        <taxon>Eubacteriales</taxon>
        <taxon>Clostridiaceae</taxon>
        <taxon>Clostridium</taxon>
    </lineage>
</organism>
<evidence type="ECO:0000313" key="2">
    <source>
        <dbReference type="EMBL" id="AJH00378.1"/>
    </source>
</evidence>
<evidence type="ECO:0000313" key="3">
    <source>
        <dbReference type="EMBL" id="NSB13970.1"/>
    </source>
</evidence>
<keyword evidence="1" id="KW-0472">Membrane</keyword>
<reference evidence="3" key="3">
    <citation type="submission" date="2020-06" db="EMBL/GenBank/DDBJ databases">
        <title>Genomic insights into acetone-butanol-ethanol (ABE) fermentation by sequencing solventogenic clostridia strains.</title>
        <authorList>
            <person name="Brown S."/>
        </authorList>
    </citation>
    <scope>NUCLEOTIDE SEQUENCE</scope>
    <source>
        <strain evidence="3">DJ123</strain>
    </source>
</reference>
<proteinExistence type="predicted"/>
<reference evidence="4" key="1">
    <citation type="submission" date="2014-12" db="EMBL/GenBank/DDBJ databases">
        <title>Genome sequence of Clostridium beijerinckii strain 59B.</title>
        <authorList>
            <person name="Little G.T."/>
            <person name="Minton N.P."/>
        </authorList>
    </citation>
    <scope>NUCLEOTIDE SEQUENCE [LARGE SCALE GENOMIC DNA]</scope>
    <source>
        <strain evidence="4">59B</strain>
    </source>
</reference>
<dbReference type="AlphaFoldDB" id="A0A0B5QQT9"/>
<reference evidence="2" key="2">
    <citation type="submission" date="2016-02" db="EMBL/GenBank/DDBJ databases">
        <title>Genome sequence of Clostridium beijerinckii strain 59B.</title>
        <authorList>
            <person name="Little G.T."/>
            <person name="Minton N.P."/>
        </authorList>
    </citation>
    <scope>NUCLEOTIDE SEQUENCE</scope>
    <source>
        <strain evidence="2">NCIMB 14988</strain>
    </source>
</reference>
<dbReference type="STRING" id="1520.LF65_03825"/>
<name>A0A0B5QQT9_CLOBE</name>
<dbReference type="KEGG" id="cbei:LF65_03825"/>
<feature type="transmembrane region" description="Helical" evidence="1">
    <location>
        <begin position="105"/>
        <end position="127"/>
    </location>
</feature>
<gene>
    <name evidence="3" type="ORF">BCD95_002229</name>
    <name evidence="2" type="ORF">LF65_03825</name>
</gene>
<feature type="transmembrane region" description="Helical" evidence="1">
    <location>
        <begin position="147"/>
        <end position="164"/>
    </location>
</feature>
<dbReference type="Proteomes" id="UP000822184">
    <property type="component" value="Unassembled WGS sequence"/>
</dbReference>
<dbReference type="OrthoDB" id="82335at2"/>
<protein>
    <submittedName>
        <fullName evidence="3">Ca2+/Na+ antiporter</fullName>
    </submittedName>
</protein>
<accession>A0A0B5QQT9</accession>
<evidence type="ECO:0000313" key="4">
    <source>
        <dbReference type="Proteomes" id="UP000031866"/>
    </source>
</evidence>
<dbReference type="Proteomes" id="UP000031866">
    <property type="component" value="Chromosome"/>
</dbReference>